<accession>A0ABY5FT60</accession>
<evidence type="ECO:0000313" key="3">
    <source>
        <dbReference type="Proteomes" id="UP001060039"/>
    </source>
</evidence>
<evidence type="ECO:0008006" key="4">
    <source>
        <dbReference type="Google" id="ProtNLM"/>
    </source>
</evidence>
<proteinExistence type="predicted"/>
<keyword evidence="1" id="KW-1133">Transmembrane helix</keyword>
<keyword evidence="1" id="KW-0472">Membrane</keyword>
<keyword evidence="3" id="KW-1185">Reference proteome</keyword>
<name>A0ABY5FT60_9MICO</name>
<feature type="transmembrane region" description="Helical" evidence="1">
    <location>
        <begin position="20"/>
        <end position="43"/>
    </location>
</feature>
<dbReference type="EMBL" id="CP101497">
    <property type="protein sequence ID" value="UTT61346.1"/>
    <property type="molecule type" value="Genomic_DNA"/>
</dbReference>
<reference evidence="2" key="1">
    <citation type="submission" date="2022-07" db="EMBL/GenBank/DDBJ databases">
        <title>Taxonomic analysis of Microcella humidisoli nov. sp., isolated from riverside soil.</title>
        <authorList>
            <person name="Molina K.M."/>
            <person name="Kim S.B."/>
        </authorList>
    </citation>
    <scope>NUCLEOTIDE SEQUENCE</scope>
    <source>
        <strain evidence="2">MMS21-STM10</strain>
    </source>
</reference>
<gene>
    <name evidence="2" type="ORF">NNL39_06505</name>
</gene>
<organism evidence="2 3">
    <name type="scientific">Microcella humidisoli</name>
    <dbReference type="NCBI Taxonomy" id="2963406"/>
    <lineage>
        <taxon>Bacteria</taxon>
        <taxon>Bacillati</taxon>
        <taxon>Actinomycetota</taxon>
        <taxon>Actinomycetes</taxon>
        <taxon>Micrococcales</taxon>
        <taxon>Microbacteriaceae</taxon>
        <taxon>Microcella</taxon>
    </lineage>
</organism>
<protein>
    <recommendedName>
        <fullName evidence="4">DUF342 domain-containing protein</fullName>
    </recommendedName>
</protein>
<sequence length="541" mass="55750">MLLTTILRRIRRAPADRGNAMIAVIGLLGVTSMITLTVTGATVQALSYTSLSRAGVQANAAAESGVDAMIAALFADDCPATGELTATQGSIDPTLTGDPAAEPFYAATIAYRISTAAAWTPGCPAEAATQIRIQSTGFAADQGVAESASGQDASAVQAIYEWVPGANSAAVTGAAVFSYGVPGLSNSLELLSFDGNAANVIVADGNIVCSNSVYVQGDIVAANGNISLNNTCSAGGKVWASGTVTLQGNKTIGGDIIAAGTGITSIDPSTRIGGGVYARGEIDSWGQRCSTGATGWDAAGDACSVARTTGASPVFFNRTDVVAPTRPPWVDVNFVASDWQARGWTVRTYTGPCNIDNNGKNNSQVVAFSTYTTPTVIDMRGCSSLTISTSANYTLNMRTDLTFITPRTVNLENFTVTSQGNVDRALRFITPDTVADARPTTTGCGRFDINNRNETRDAIAIIIYSPCTIQNSNQLSWRGQYYGGRVTFSNNSEVVYVPIGIPGFDLGNGAGGPGGAGAVGGTPTPGTPGDLIEYTDIDVPA</sequence>
<evidence type="ECO:0000313" key="2">
    <source>
        <dbReference type="EMBL" id="UTT61346.1"/>
    </source>
</evidence>
<dbReference type="Proteomes" id="UP001060039">
    <property type="component" value="Chromosome"/>
</dbReference>
<dbReference type="RefSeq" id="WP_255158164.1">
    <property type="nucleotide sequence ID" value="NZ_CP101497.1"/>
</dbReference>
<keyword evidence="1" id="KW-0812">Transmembrane</keyword>
<evidence type="ECO:0000256" key="1">
    <source>
        <dbReference type="SAM" id="Phobius"/>
    </source>
</evidence>